<dbReference type="InterPro" id="IPR051918">
    <property type="entry name" value="STPP_CPPED1"/>
</dbReference>
<dbReference type="Gene3D" id="3.60.21.10">
    <property type="match status" value="1"/>
</dbReference>
<evidence type="ECO:0000313" key="5">
    <source>
        <dbReference type="Proteomes" id="UP000186132"/>
    </source>
</evidence>
<dbReference type="InterPro" id="IPR010496">
    <property type="entry name" value="AL/BT2_dom"/>
</dbReference>
<reference evidence="4 5" key="1">
    <citation type="submission" date="2016-11" db="EMBL/GenBank/DDBJ databases">
        <authorList>
            <person name="Jaros S."/>
            <person name="Januszkiewicz K."/>
            <person name="Wedrychowicz H."/>
        </authorList>
    </citation>
    <scope>NUCLEOTIDE SEQUENCE [LARGE SCALE GENOMIC DNA]</scope>
    <source>
        <strain evidence="4 5">DSM 45627</strain>
    </source>
</reference>
<keyword evidence="5" id="KW-1185">Reference proteome</keyword>
<dbReference type="AlphaFoldDB" id="A0A1M5EB67"/>
<evidence type="ECO:0000259" key="2">
    <source>
        <dbReference type="Pfam" id="PF00149"/>
    </source>
</evidence>
<evidence type="ECO:0000313" key="4">
    <source>
        <dbReference type="EMBL" id="SHF76384.1"/>
    </source>
</evidence>
<dbReference type="OrthoDB" id="9772095at2"/>
<dbReference type="Pfam" id="PF06439">
    <property type="entry name" value="3keto-disac_hyd"/>
    <property type="match status" value="1"/>
</dbReference>
<feature type="region of interest" description="Disordered" evidence="1">
    <location>
        <begin position="424"/>
        <end position="447"/>
    </location>
</feature>
<feature type="compositionally biased region" description="Basic and acidic residues" evidence="1">
    <location>
        <begin position="424"/>
        <end position="436"/>
    </location>
</feature>
<protein>
    <submittedName>
        <fullName evidence="4">Calcineurin-like phosphoesterase</fullName>
    </submittedName>
</protein>
<gene>
    <name evidence="4" type="ORF">SAMN05443575_0839</name>
</gene>
<dbReference type="STRING" id="1206085.SAMN05443575_0839"/>
<dbReference type="SUPFAM" id="SSF56300">
    <property type="entry name" value="Metallo-dependent phosphatases"/>
    <property type="match status" value="1"/>
</dbReference>
<feature type="domain" description="Calcineurin-like phosphoesterase" evidence="2">
    <location>
        <begin position="255"/>
        <end position="422"/>
    </location>
</feature>
<dbReference type="EMBL" id="FQVU01000001">
    <property type="protein sequence ID" value="SHF76384.1"/>
    <property type="molecule type" value="Genomic_DNA"/>
</dbReference>
<evidence type="ECO:0000259" key="3">
    <source>
        <dbReference type="Pfam" id="PF06439"/>
    </source>
</evidence>
<dbReference type="PANTHER" id="PTHR43143">
    <property type="entry name" value="METALLOPHOSPHOESTERASE, CALCINEURIN SUPERFAMILY"/>
    <property type="match status" value="1"/>
</dbReference>
<sequence length="552" mass="61347">MANPARPRAVAVLVTVVTTVAIAALAVLAPPATPRQRVALNTADTADTAATAAGTAAARAPRIADPMTFQDSFDNGRLDGWRVTDETTRHGPSRWTARGGAARQRSNVYAGATDGLAHPGTMLLSGNGAWRDYDLAVTATSRDDDAFGLVFRYVDRNNFYRFSLDRERHVRRLVAKVRGRYRLLAEAPGGYRAGTGYRLRVRAVGADLRAFVNGRQVLHAVDASVGRGRFGLYTWSNPTSFDAFHAAVRTEKYVTIALLPDTQHESQSAPGMFAAQTTWLARCRAQRNIVAVLHEGDVVDELQDRRQWRNARSALLRLAGKVPLTVAAGNHDILRSGAKRPVRAEPAAFDRLVSSLPGYRVDGRYRRHSSQNTYQLLDAGGLRLVVLNLTYGPSNAQLRWAGRVAHRYRDREVVLLTHDYLGQDGRRRGRPGDRHLPSSSSPARNDGTAVWSKFVRRHANVRFTFNVHVITPTHRGGHYSVGRRVSRDAAGRRVYQVLTNFQSMRRGAGYLRLVRLYPATNRVEVETYSPYLHRSLTGRDNRFAFTGVDLRH</sequence>
<organism evidence="4 5">
    <name type="scientific">Jatrophihabitans endophyticus</name>
    <dbReference type="NCBI Taxonomy" id="1206085"/>
    <lineage>
        <taxon>Bacteria</taxon>
        <taxon>Bacillati</taxon>
        <taxon>Actinomycetota</taxon>
        <taxon>Actinomycetes</taxon>
        <taxon>Jatrophihabitantales</taxon>
        <taxon>Jatrophihabitantaceae</taxon>
        <taxon>Jatrophihabitans</taxon>
    </lineage>
</organism>
<dbReference type="InterPro" id="IPR004843">
    <property type="entry name" value="Calcineurin-like_PHP"/>
</dbReference>
<evidence type="ECO:0000256" key="1">
    <source>
        <dbReference type="SAM" id="MobiDB-lite"/>
    </source>
</evidence>
<dbReference type="Gene3D" id="2.60.120.560">
    <property type="entry name" value="Exo-inulinase, domain 1"/>
    <property type="match status" value="1"/>
</dbReference>
<feature type="domain" description="3-keto-alpha-glucoside-1,2-lyase/3-keto-2-hydroxy-glucal hydratase" evidence="3">
    <location>
        <begin position="69"/>
        <end position="242"/>
    </location>
</feature>
<dbReference type="InterPro" id="IPR029052">
    <property type="entry name" value="Metallo-depent_PP-like"/>
</dbReference>
<dbReference type="RefSeq" id="WP_073386252.1">
    <property type="nucleotide sequence ID" value="NZ_FQVU01000001.1"/>
</dbReference>
<dbReference type="Proteomes" id="UP000186132">
    <property type="component" value="Unassembled WGS sequence"/>
</dbReference>
<accession>A0A1M5EB67</accession>
<dbReference type="Pfam" id="PF00149">
    <property type="entry name" value="Metallophos"/>
    <property type="match status" value="1"/>
</dbReference>
<name>A0A1M5EB67_9ACTN</name>
<dbReference type="GO" id="GO:0016787">
    <property type="term" value="F:hydrolase activity"/>
    <property type="evidence" value="ECO:0007669"/>
    <property type="project" value="InterPro"/>
</dbReference>
<dbReference type="PANTHER" id="PTHR43143:SF5">
    <property type="entry name" value="SECRETED PROTEIN"/>
    <property type="match status" value="1"/>
</dbReference>
<proteinExistence type="predicted"/>